<dbReference type="NCBIfam" id="TIGR01079">
    <property type="entry name" value="rplX_bact"/>
    <property type="match status" value="1"/>
</dbReference>
<evidence type="ECO:0000256" key="3">
    <source>
        <dbReference type="ARBA" id="ARBA00023274"/>
    </source>
</evidence>
<dbReference type="PANTHER" id="PTHR12903">
    <property type="entry name" value="MITOCHONDRIAL RIBOSOMAL PROTEIN L24"/>
    <property type="match status" value="1"/>
</dbReference>
<organism evidence="7 8">
    <name type="scientific">candidate division WWE3 bacterium CG10_big_fil_rev_8_21_14_0_10_32_10</name>
    <dbReference type="NCBI Taxonomy" id="1975090"/>
    <lineage>
        <taxon>Bacteria</taxon>
        <taxon>Katanobacteria</taxon>
    </lineage>
</organism>
<comment type="caution">
    <text evidence="7">The sequence shown here is derived from an EMBL/GenBank/DDBJ whole genome shotgun (WGS) entry which is preliminary data.</text>
</comment>
<comment type="subunit">
    <text evidence="5">Part of the 50S ribosomal subunit.</text>
</comment>
<keyword evidence="3 5" id="KW-0687">Ribonucleoprotein</keyword>
<evidence type="ECO:0000256" key="1">
    <source>
        <dbReference type="ARBA" id="ARBA00010618"/>
    </source>
</evidence>
<dbReference type="AlphaFoldDB" id="A0A2H0RAY8"/>
<comment type="similarity">
    <text evidence="1 5">Belongs to the universal ribosomal protein uL24 family.</text>
</comment>
<protein>
    <recommendedName>
        <fullName evidence="4 5">Large ribosomal subunit protein uL24</fullName>
    </recommendedName>
</protein>
<gene>
    <name evidence="5 7" type="primary">rplX</name>
    <name evidence="7" type="ORF">COV24_01370</name>
</gene>
<dbReference type="EMBL" id="PCXU01000013">
    <property type="protein sequence ID" value="PIR43689.1"/>
    <property type="molecule type" value="Genomic_DNA"/>
</dbReference>
<dbReference type="InterPro" id="IPR041988">
    <property type="entry name" value="Ribosomal_uL24_KOW"/>
</dbReference>
<dbReference type="InterPro" id="IPR003256">
    <property type="entry name" value="Ribosomal_uL24"/>
</dbReference>
<dbReference type="HAMAP" id="MF_01326_B">
    <property type="entry name" value="Ribosomal_uL24_B"/>
    <property type="match status" value="1"/>
</dbReference>
<dbReference type="Pfam" id="PF17136">
    <property type="entry name" value="ribosomal_L24"/>
    <property type="match status" value="1"/>
</dbReference>
<keyword evidence="2 5" id="KW-0689">Ribosomal protein</keyword>
<comment type="function">
    <text evidence="5">One of the proteins that surrounds the polypeptide exit tunnel on the outside of the subunit.</text>
</comment>
<keyword evidence="5" id="KW-0699">rRNA-binding</keyword>
<keyword evidence="5" id="KW-0694">RNA-binding</keyword>
<sequence>MKIRKNDKVKIISGKYKGVKSEVQVAIPKERKVIVKDVNVVTKHLKQDGGKGGRVKIPKSFDVSKVMLICPKCEKSARVGYKKNGGKKVRFCKKCNEII</sequence>
<dbReference type="CDD" id="cd06089">
    <property type="entry name" value="KOW_RPL26"/>
    <property type="match status" value="1"/>
</dbReference>
<dbReference type="GO" id="GO:0006412">
    <property type="term" value="P:translation"/>
    <property type="evidence" value="ECO:0007669"/>
    <property type="project" value="UniProtKB-UniRule"/>
</dbReference>
<name>A0A2H0RAY8_UNCKA</name>
<reference evidence="7 8" key="1">
    <citation type="submission" date="2017-09" db="EMBL/GenBank/DDBJ databases">
        <title>Depth-based differentiation of microbial function through sediment-hosted aquifers and enrichment of novel symbionts in the deep terrestrial subsurface.</title>
        <authorList>
            <person name="Probst A.J."/>
            <person name="Ladd B."/>
            <person name="Jarett J.K."/>
            <person name="Geller-Mcgrath D.E."/>
            <person name="Sieber C.M."/>
            <person name="Emerson J.B."/>
            <person name="Anantharaman K."/>
            <person name="Thomas B.C."/>
            <person name="Malmstrom R."/>
            <person name="Stieglmeier M."/>
            <person name="Klingl A."/>
            <person name="Woyke T."/>
            <person name="Ryan C.M."/>
            <person name="Banfield J.F."/>
        </authorList>
    </citation>
    <scope>NUCLEOTIDE SEQUENCE [LARGE SCALE GENOMIC DNA]</scope>
    <source>
        <strain evidence="7">CG10_big_fil_rev_8_21_14_0_10_32_10</strain>
    </source>
</reference>
<dbReference type="Gene3D" id="2.30.30.30">
    <property type="match status" value="1"/>
</dbReference>
<evidence type="ECO:0000256" key="2">
    <source>
        <dbReference type="ARBA" id="ARBA00022980"/>
    </source>
</evidence>
<accession>A0A2H0RAY8</accession>
<comment type="function">
    <text evidence="5">One of two assembly initiator proteins, it binds directly to the 5'-end of the 23S rRNA, where it nucleates assembly of the 50S subunit.</text>
</comment>
<feature type="domain" description="Large ribosomal subunit protein uL24 C-terminal" evidence="6">
    <location>
        <begin position="38"/>
        <end position="99"/>
    </location>
</feature>
<dbReference type="GO" id="GO:0019843">
    <property type="term" value="F:rRNA binding"/>
    <property type="evidence" value="ECO:0007669"/>
    <property type="project" value="UniProtKB-UniRule"/>
</dbReference>
<dbReference type="InterPro" id="IPR014722">
    <property type="entry name" value="Rib_uL2_dom2"/>
</dbReference>
<evidence type="ECO:0000313" key="8">
    <source>
        <dbReference type="Proteomes" id="UP000230214"/>
    </source>
</evidence>
<evidence type="ECO:0000259" key="6">
    <source>
        <dbReference type="Pfam" id="PF17136"/>
    </source>
</evidence>
<evidence type="ECO:0000256" key="5">
    <source>
        <dbReference type="HAMAP-Rule" id="MF_01326"/>
    </source>
</evidence>
<evidence type="ECO:0000256" key="4">
    <source>
        <dbReference type="ARBA" id="ARBA00035206"/>
    </source>
</evidence>
<dbReference type="SUPFAM" id="SSF50104">
    <property type="entry name" value="Translation proteins SH3-like domain"/>
    <property type="match status" value="1"/>
</dbReference>
<evidence type="ECO:0000313" key="7">
    <source>
        <dbReference type="EMBL" id="PIR43689.1"/>
    </source>
</evidence>
<dbReference type="Proteomes" id="UP000230214">
    <property type="component" value="Unassembled WGS sequence"/>
</dbReference>
<proteinExistence type="inferred from homology"/>
<dbReference type="InterPro" id="IPR057264">
    <property type="entry name" value="Ribosomal_uL24_C"/>
</dbReference>
<dbReference type="GO" id="GO:1990904">
    <property type="term" value="C:ribonucleoprotein complex"/>
    <property type="evidence" value="ECO:0007669"/>
    <property type="project" value="UniProtKB-KW"/>
</dbReference>
<dbReference type="GO" id="GO:0003735">
    <property type="term" value="F:structural constituent of ribosome"/>
    <property type="evidence" value="ECO:0007669"/>
    <property type="project" value="InterPro"/>
</dbReference>
<dbReference type="GO" id="GO:0005840">
    <property type="term" value="C:ribosome"/>
    <property type="evidence" value="ECO:0007669"/>
    <property type="project" value="UniProtKB-KW"/>
</dbReference>
<dbReference type="InterPro" id="IPR008991">
    <property type="entry name" value="Translation_prot_SH3-like_sf"/>
</dbReference>